<dbReference type="InterPro" id="IPR000652">
    <property type="entry name" value="Triosephosphate_isomerase"/>
</dbReference>
<evidence type="ECO:0000256" key="1">
    <source>
        <dbReference type="ARBA" id="ARBA00023235"/>
    </source>
</evidence>
<gene>
    <name evidence="2" type="ORF">CK797_05990</name>
</gene>
<dbReference type="GO" id="GO:0004807">
    <property type="term" value="F:triose-phosphate isomerase activity"/>
    <property type="evidence" value="ECO:0007669"/>
    <property type="project" value="InterPro"/>
</dbReference>
<dbReference type="UniPathway" id="UPA00109">
    <property type="reaction ID" value="UER00189"/>
</dbReference>
<dbReference type="GO" id="GO:0006096">
    <property type="term" value="P:glycolytic process"/>
    <property type="evidence" value="ECO:0007669"/>
    <property type="project" value="UniProtKB-UniPathway"/>
</dbReference>
<dbReference type="InterPro" id="IPR035990">
    <property type="entry name" value="TIM_sf"/>
</dbReference>
<evidence type="ECO:0000313" key="3">
    <source>
        <dbReference type="Proteomes" id="UP000239920"/>
    </source>
</evidence>
<dbReference type="SUPFAM" id="SSF51351">
    <property type="entry name" value="Triosephosphate isomerase (TIM)"/>
    <property type="match status" value="1"/>
</dbReference>
<dbReference type="AlphaFoldDB" id="A0A2J6NLX6"/>
<name>A0A2J6NLX6_9LACO</name>
<dbReference type="Proteomes" id="UP000239920">
    <property type="component" value="Unassembled WGS sequence"/>
</dbReference>
<organism evidence="2 3">
    <name type="scientific">Limosilactobacillus pontis</name>
    <dbReference type="NCBI Taxonomy" id="35787"/>
    <lineage>
        <taxon>Bacteria</taxon>
        <taxon>Bacillati</taxon>
        <taxon>Bacillota</taxon>
        <taxon>Bacilli</taxon>
        <taxon>Lactobacillales</taxon>
        <taxon>Lactobacillaceae</taxon>
        <taxon>Limosilactobacillus</taxon>
    </lineage>
</organism>
<dbReference type="InterPro" id="IPR013785">
    <property type="entry name" value="Aldolase_TIM"/>
</dbReference>
<dbReference type="Pfam" id="PF00121">
    <property type="entry name" value="TIM"/>
    <property type="match status" value="1"/>
</dbReference>
<reference evidence="2 3" key="1">
    <citation type="submission" date="2017-09" db="EMBL/GenBank/DDBJ databases">
        <title>Bacterial strain isolated from the female urinary microbiota.</title>
        <authorList>
            <person name="Thomas-White K."/>
            <person name="Kumar N."/>
            <person name="Forster S."/>
            <person name="Putonti C."/>
            <person name="Lawley T."/>
            <person name="Wolfe A.J."/>
        </authorList>
    </citation>
    <scope>NUCLEOTIDE SEQUENCE [LARGE SCALE GENOMIC DNA]</scope>
    <source>
        <strain evidence="2 3">UMB0683</strain>
    </source>
</reference>
<dbReference type="PROSITE" id="PS51440">
    <property type="entry name" value="TIM_2"/>
    <property type="match status" value="1"/>
</dbReference>
<dbReference type="UniPathway" id="UPA00138"/>
<dbReference type="OrthoDB" id="9909240at2"/>
<sequence>MVMGMLKSTVPAPQTSHLVPITIDMGRGATTIDDYVWIECRNEGGRLANRNVQQAVAAQRSLMVCLDEGDQRLAPLDFAETIINQLAGALDGVTAAELDRLMIVYWPQWSRGCWLPADSQRIRVAHRQIRDILATLYDRELARRVTIVYAGPVLDTARAVVMNDINVDGIMKNPFGNQHTENEVRK</sequence>
<proteinExistence type="predicted"/>
<keyword evidence="1" id="KW-0413">Isomerase</keyword>
<dbReference type="EMBL" id="PNFV01000006">
    <property type="protein sequence ID" value="PMB82328.1"/>
    <property type="molecule type" value="Genomic_DNA"/>
</dbReference>
<dbReference type="GO" id="GO:0006094">
    <property type="term" value="P:gluconeogenesis"/>
    <property type="evidence" value="ECO:0007669"/>
    <property type="project" value="UniProtKB-UniPathway"/>
</dbReference>
<accession>A0A2J6NLX6</accession>
<protein>
    <submittedName>
        <fullName evidence="2">Uncharacterized protein</fullName>
    </submittedName>
</protein>
<dbReference type="Gene3D" id="3.20.20.70">
    <property type="entry name" value="Aldolase class I"/>
    <property type="match status" value="1"/>
</dbReference>
<comment type="caution">
    <text evidence="2">The sequence shown here is derived from an EMBL/GenBank/DDBJ whole genome shotgun (WGS) entry which is preliminary data.</text>
</comment>
<evidence type="ECO:0000313" key="2">
    <source>
        <dbReference type="EMBL" id="PMB82328.1"/>
    </source>
</evidence>